<dbReference type="AlphaFoldDB" id="A0A271LHP7"/>
<evidence type="ECO:0000313" key="1">
    <source>
        <dbReference type="EMBL" id="PAQ06738.1"/>
    </source>
</evidence>
<comment type="caution">
    <text evidence="1">The sequence shown here is derived from an EMBL/GenBank/DDBJ whole genome shotgun (WGS) entry which is preliminary data.</text>
</comment>
<sequence>MRAIRSATARRSRKSRPSFSDFCAACSASRAACCQQFLLGLLDFRPACGLLFGLRLLLFPARLFQPLALSVLLLPKLVRLGRRISRHVVERLRALAHHFLRLIDERQLLWPERCELLFDRAGLVALNVARELCGLPNLSTTTKPRLSPLARI</sequence>
<dbReference type="RefSeq" id="WP_095494971.1">
    <property type="nucleotide sequence ID" value="NZ_NPKJ01000064.1"/>
</dbReference>
<name>A0A271LHP7_9HYPH</name>
<organism evidence="1 2">
    <name type="scientific">Mesorhizobium temperatum</name>
    <dbReference type="NCBI Taxonomy" id="241416"/>
    <lineage>
        <taxon>Bacteria</taxon>
        <taxon>Pseudomonadati</taxon>
        <taxon>Pseudomonadota</taxon>
        <taxon>Alphaproteobacteria</taxon>
        <taxon>Hyphomicrobiales</taxon>
        <taxon>Phyllobacteriaceae</taxon>
        <taxon>Mesorhizobium</taxon>
    </lineage>
</organism>
<dbReference type="Proteomes" id="UP000216442">
    <property type="component" value="Unassembled WGS sequence"/>
</dbReference>
<gene>
    <name evidence="1" type="ORF">CIT26_24475</name>
</gene>
<dbReference type="EMBL" id="NPKJ01000064">
    <property type="protein sequence ID" value="PAQ06738.1"/>
    <property type="molecule type" value="Genomic_DNA"/>
</dbReference>
<protein>
    <submittedName>
        <fullName evidence="1">Uncharacterized protein</fullName>
    </submittedName>
</protein>
<accession>A0A271LHP7</accession>
<evidence type="ECO:0000313" key="2">
    <source>
        <dbReference type="Proteomes" id="UP000216442"/>
    </source>
</evidence>
<reference evidence="1 2" key="1">
    <citation type="submission" date="2017-08" db="EMBL/GenBank/DDBJ databases">
        <title>Mesorhizobium wenxinae sp. nov., a novel rhizobial species isolated from root nodules of chickpea (Cicer arietinum L.).</title>
        <authorList>
            <person name="Zhang J."/>
        </authorList>
    </citation>
    <scope>NUCLEOTIDE SEQUENCE [LARGE SCALE GENOMIC DNA]</scope>
    <source>
        <strain evidence="1 2">SDW018</strain>
    </source>
</reference>
<proteinExistence type="predicted"/>
<keyword evidence="2" id="KW-1185">Reference proteome</keyword>